<feature type="region of interest" description="Disordered" evidence="1">
    <location>
        <begin position="1"/>
        <end position="106"/>
    </location>
</feature>
<sequence>GAHRPSAAAKPPGWPTQSCKESGGRMEEEEEEEEEGGCREPPARLEQRGPPRQRGLFGRGRRCPAAAARLGHCRGATPARSGPRPRRRAADQPRLGGSGSGHSGDAAVARIGQGATGELVHALVHPFLVRVNHLRGHDAVDRQRLEDEKRRRAGEGCRR</sequence>
<keyword evidence="3" id="KW-1185">Reference proteome</keyword>
<dbReference type="EMBL" id="CAUYUJ010003230">
    <property type="protein sequence ID" value="CAK0804430.1"/>
    <property type="molecule type" value="Genomic_DNA"/>
</dbReference>
<accession>A0ABN9QEQ1</accession>
<name>A0ABN9QEQ1_9DINO</name>
<feature type="compositionally biased region" description="Low complexity" evidence="1">
    <location>
        <begin position="63"/>
        <end position="82"/>
    </location>
</feature>
<comment type="caution">
    <text evidence="2">The sequence shown here is derived from an EMBL/GenBank/DDBJ whole genome shotgun (WGS) entry which is preliminary data.</text>
</comment>
<gene>
    <name evidence="2" type="ORF">PCOR1329_LOCUS11237</name>
</gene>
<feature type="compositionally biased region" description="Basic and acidic residues" evidence="1">
    <location>
        <begin position="36"/>
        <end position="49"/>
    </location>
</feature>
<feature type="non-terminal residue" evidence="2">
    <location>
        <position position="1"/>
    </location>
</feature>
<evidence type="ECO:0000313" key="2">
    <source>
        <dbReference type="EMBL" id="CAK0804430.1"/>
    </source>
</evidence>
<protein>
    <submittedName>
        <fullName evidence="2">Uncharacterized protein</fullName>
    </submittedName>
</protein>
<evidence type="ECO:0000256" key="1">
    <source>
        <dbReference type="SAM" id="MobiDB-lite"/>
    </source>
</evidence>
<reference evidence="2" key="1">
    <citation type="submission" date="2023-10" db="EMBL/GenBank/DDBJ databases">
        <authorList>
            <person name="Chen Y."/>
            <person name="Shah S."/>
            <person name="Dougan E. K."/>
            <person name="Thang M."/>
            <person name="Chan C."/>
        </authorList>
    </citation>
    <scope>NUCLEOTIDE SEQUENCE [LARGE SCALE GENOMIC DNA]</scope>
</reference>
<evidence type="ECO:0000313" key="3">
    <source>
        <dbReference type="Proteomes" id="UP001189429"/>
    </source>
</evidence>
<dbReference type="Proteomes" id="UP001189429">
    <property type="component" value="Unassembled WGS sequence"/>
</dbReference>
<proteinExistence type="predicted"/>
<organism evidence="2 3">
    <name type="scientific">Prorocentrum cordatum</name>
    <dbReference type="NCBI Taxonomy" id="2364126"/>
    <lineage>
        <taxon>Eukaryota</taxon>
        <taxon>Sar</taxon>
        <taxon>Alveolata</taxon>
        <taxon>Dinophyceae</taxon>
        <taxon>Prorocentrales</taxon>
        <taxon>Prorocentraceae</taxon>
        <taxon>Prorocentrum</taxon>
    </lineage>
</organism>